<keyword evidence="1 2" id="KW-0456">Lyase</keyword>
<dbReference type="Pfam" id="PF00701">
    <property type="entry name" value="DHDPS"/>
    <property type="match status" value="1"/>
</dbReference>
<organism evidence="5 6">
    <name type="scientific">Paenibacillus rhizosphaerae</name>
    <dbReference type="NCBI Taxonomy" id="297318"/>
    <lineage>
        <taxon>Bacteria</taxon>
        <taxon>Bacillati</taxon>
        <taxon>Bacillota</taxon>
        <taxon>Bacilli</taxon>
        <taxon>Bacillales</taxon>
        <taxon>Paenibacillaceae</taxon>
        <taxon>Paenibacillus</taxon>
    </lineage>
</organism>
<gene>
    <name evidence="5" type="ORF">BK138_02895</name>
</gene>
<feature type="binding site" evidence="4">
    <location>
        <position position="202"/>
    </location>
    <ligand>
        <name>pyruvate</name>
        <dbReference type="ChEBI" id="CHEBI:15361"/>
    </ligand>
</feature>
<dbReference type="PIRSF" id="PIRSF001365">
    <property type="entry name" value="DHDPS"/>
    <property type="match status" value="1"/>
</dbReference>
<dbReference type="InterPro" id="IPR002220">
    <property type="entry name" value="DapA-like"/>
</dbReference>
<dbReference type="STRING" id="297318.BK138_02895"/>
<accession>A0A1R1F0H3</accession>
<evidence type="ECO:0000313" key="6">
    <source>
        <dbReference type="Proteomes" id="UP000187172"/>
    </source>
</evidence>
<evidence type="ECO:0000256" key="4">
    <source>
        <dbReference type="PIRSR" id="PIRSR001365-2"/>
    </source>
</evidence>
<evidence type="ECO:0000256" key="3">
    <source>
        <dbReference type="PIRSR" id="PIRSR001365-1"/>
    </source>
</evidence>
<sequence>MPKFEGVYVAIVTPFTATFDVDYKRLTELCDWLITQGVNGLVPTGSLGEYATLTNEERAKVVHTVIEAAAGRVPVVVGSAAPSTRQAAEWVRHAKDSGAAGVMALPPIQYRPLEHEVIAHYEALNEVGLPMIAYNNPHDYKVDLTPQLLAKLSRLEHLVAVKEFSGDIRRVHDILEYTDLDVMIGVDDLAMEGPLMGAVGWISGVPNALPKEGVELFNLARQGKVQEATTLYRRLLPLFHYDASPQLVQSIKYMMELGGFPVGPTRPPRLPLPEAEYEAIQRAFEHAVNRHAAGEAKSS</sequence>
<proteinExistence type="inferred from homology"/>
<dbReference type="PANTHER" id="PTHR12128">
    <property type="entry name" value="DIHYDRODIPICOLINATE SYNTHASE"/>
    <property type="match status" value="1"/>
</dbReference>
<feature type="active site" description="Proton donor/acceptor" evidence="3">
    <location>
        <position position="134"/>
    </location>
</feature>
<dbReference type="Gene3D" id="3.20.20.70">
    <property type="entry name" value="Aldolase class I"/>
    <property type="match status" value="1"/>
</dbReference>
<dbReference type="CDD" id="cd00408">
    <property type="entry name" value="DHDPS-like"/>
    <property type="match status" value="1"/>
</dbReference>
<evidence type="ECO:0000313" key="5">
    <source>
        <dbReference type="EMBL" id="OMF57563.1"/>
    </source>
</evidence>
<dbReference type="PRINTS" id="PR00146">
    <property type="entry name" value="DHPICSNTHASE"/>
</dbReference>
<dbReference type="GO" id="GO:0008840">
    <property type="term" value="F:4-hydroxy-tetrahydrodipicolinate synthase activity"/>
    <property type="evidence" value="ECO:0007669"/>
    <property type="project" value="TreeGrafter"/>
</dbReference>
<name>A0A1R1F0H3_9BACL</name>
<dbReference type="AlphaFoldDB" id="A0A1R1F0H3"/>
<evidence type="ECO:0000256" key="1">
    <source>
        <dbReference type="ARBA" id="ARBA00023239"/>
    </source>
</evidence>
<dbReference type="InterPro" id="IPR013785">
    <property type="entry name" value="Aldolase_TIM"/>
</dbReference>
<reference evidence="5 6" key="1">
    <citation type="submission" date="2016-11" db="EMBL/GenBank/DDBJ databases">
        <title>Paenibacillus species isolates.</title>
        <authorList>
            <person name="Beno S.M."/>
        </authorList>
    </citation>
    <scope>NUCLEOTIDE SEQUENCE [LARGE SCALE GENOMIC DNA]</scope>
    <source>
        <strain evidence="5 6">FSL R5-0378</strain>
    </source>
</reference>
<protein>
    <submittedName>
        <fullName evidence="5">Dihydrodipicolinate synthase family protein</fullName>
    </submittedName>
</protein>
<dbReference type="SMART" id="SM01130">
    <property type="entry name" value="DHDPS"/>
    <property type="match status" value="1"/>
</dbReference>
<dbReference type="SUPFAM" id="SSF51569">
    <property type="entry name" value="Aldolase"/>
    <property type="match status" value="1"/>
</dbReference>
<comment type="similarity">
    <text evidence="2">Belongs to the DapA family.</text>
</comment>
<comment type="caution">
    <text evidence="5">The sequence shown here is derived from an EMBL/GenBank/DDBJ whole genome shotgun (WGS) entry which is preliminary data.</text>
</comment>
<dbReference type="Proteomes" id="UP000187172">
    <property type="component" value="Unassembled WGS sequence"/>
</dbReference>
<dbReference type="EMBL" id="MRTP01000001">
    <property type="protein sequence ID" value="OMF57563.1"/>
    <property type="molecule type" value="Genomic_DNA"/>
</dbReference>
<evidence type="ECO:0000256" key="2">
    <source>
        <dbReference type="PIRNR" id="PIRNR001365"/>
    </source>
</evidence>
<feature type="active site" description="Schiff-base intermediate with substrate" evidence="3">
    <location>
        <position position="162"/>
    </location>
</feature>
<dbReference type="PANTHER" id="PTHR12128:SF72">
    <property type="entry name" value="DIHYDRODIPICOLINATE SYNTHASE"/>
    <property type="match status" value="1"/>
</dbReference>
<keyword evidence="6" id="KW-1185">Reference proteome</keyword>
<dbReference type="RefSeq" id="WP_076165518.1">
    <property type="nucleotide sequence ID" value="NZ_MRTP01000001.1"/>
</dbReference>